<accession>A0A9P8VMF2</accession>
<protein>
    <submittedName>
        <fullName evidence="2">Uncharacterized protein</fullName>
    </submittedName>
</protein>
<feature type="region of interest" description="Disordered" evidence="1">
    <location>
        <begin position="96"/>
        <end position="123"/>
    </location>
</feature>
<keyword evidence="3" id="KW-1185">Reference proteome</keyword>
<evidence type="ECO:0000313" key="2">
    <source>
        <dbReference type="EMBL" id="KAH6697137.1"/>
    </source>
</evidence>
<gene>
    <name evidence="2" type="ORF">F5X68DRAFT_2455</name>
</gene>
<name>A0A9P8VMF2_9PEZI</name>
<dbReference type="Proteomes" id="UP000770015">
    <property type="component" value="Unassembled WGS sequence"/>
</dbReference>
<feature type="compositionally biased region" description="Polar residues" evidence="1">
    <location>
        <begin position="1"/>
        <end position="18"/>
    </location>
</feature>
<feature type="region of interest" description="Disordered" evidence="1">
    <location>
        <begin position="151"/>
        <end position="171"/>
    </location>
</feature>
<comment type="caution">
    <text evidence="2">The sequence shown here is derived from an EMBL/GenBank/DDBJ whole genome shotgun (WGS) entry which is preliminary data.</text>
</comment>
<feature type="region of interest" description="Disordered" evidence="1">
    <location>
        <begin position="229"/>
        <end position="252"/>
    </location>
</feature>
<proteinExistence type="predicted"/>
<dbReference type="EMBL" id="JAGSXJ010000001">
    <property type="protein sequence ID" value="KAH6697137.1"/>
    <property type="molecule type" value="Genomic_DNA"/>
</dbReference>
<feature type="region of interest" description="Disordered" evidence="1">
    <location>
        <begin position="1"/>
        <end position="27"/>
    </location>
</feature>
<organism evidence="2 3">
    <name type="scientific">Plectosphaerella plurivora</name>
    <dbReference type="NCBI Taxonomy" id="936078"/>
    <lineage>
        <taxon>Eukaryota</taxon>
        <taxon>Fungi</taxon>
        <taxon>Dikarya</taxon>
        <taxon>Ascomycota</taxon>
        <taxon>Pezizomycotina</taxon>
        <taxon>Sordariomycetes</taxon>
        <taxon>Hypocreomycetidae</taxon>
        <taxon>Glomerellales</taxon>
        <taxon>Plectosphaerellaceae</taxon>
        <taxon>Plectosphaerella</taxon>
    </lineage>
</organism>
<dbReference type="AlphaFoldDB" id="A0A9P8VMF2"/>
<evidence type="ECO:0000256" key="1">
    <source>
        <dbReference type="SAM" id="MobiDB-lite"/>
    </source>
</evidence>
<evidence type="ECO:0000313" key="3">
    <source>
        <dbReference type="Proteomes" id="UP000770015"/>
    </source>
</evidence>
<sequence length="252" mass="27418">MQISRTRQQKTTLVSLASTPPLPPEGASTGALEAFKGPCPTSLYVPRLNGHILLDSTRHDVAARSAKIGAMSPFRRKNVAGRDLGARRARDSAFPSAFHREKAWPPPRSPSHSNTGNDLRGGIRVGYRPHAPLELKQLFFRRSGSQPWARKILEGGESPNGGTSLPPPGSLPEAQVMSYWSIVDRGSGRHAPSAGCWQRLMRTTRDARHSRSSSPAEGMRCVRCGEPCQVSETAPDTSSRSERLGPGQALYY</sequence>
<reference evidence="2" key="1">
    <citation type="journal article" date="2021" name="Nat. Commun.">
        <title>Genetic determinants of endophytism in the Arabidopsis root mycobiome.</title>
        <authorList>
            <person name="Mesny F."/>
            <person name="Miyauchi S."/>
            <person name="Thiergart T."/>
            <person name="Pickel B."/>
            <person name="Atanasova L."/>
            <person name="Karlsson M."/>
            <person name="Huettel B."/>
            <person name="Barry K.W."/>
            <person name="Haridas S."/>
            <person name="Chen C."/>
            <person name="Bauer D."/>
            <person name="Andreopoulos W."/>
            <person name="Pangilinan J."/>
            <person name="LaButti K."/>
            <person name="Riley R."/>
            <person name="Lipzen A."/>
            <person name="Clum A."/>
            <person name="Drula E."/>
            <person name="Henrissat B."/>
            <person name="Kohler A."/>
            <person name="Grigoriev I.V."/>
            <person name="Martin F.M."/>
            <person name="Hacquard S."/>
        </authorList>
    </citation>
    <scope>NUCLEOTIDE SEQUENCE</scope>
    <source>
        <strain evidence="2">MPI-SDFR-AT-0117</strain>
    </source>
</reference>